<keyword evidence="5 8" id="KW-0998">Cell outer membrane</keyword>
<dbReference type="HAMAP" id="MF_02204">
    <property type="entry name" value="Pal"/>
    <property type="match status" value="1"/>
</dbReference>
<feature type="domain" description="OmpA-like" evidence="10">
    <location>
        <begin position="64"/>
        <end position="180"/>
    </location>
</feature>
<dbReference type="PROSITE" id="PS51123">
    <property type="entry name" value="OMPA_2"/>
    <property type="match status" value="1"/>
</dbReference>
<comment type="function">
    <text evidence="8">Part of the Tol-Pal system, which plays a role in outer membrane invagination during cell division and is important for maintaining outer membrane integrity.</text>
</comment>
<evidence type="ECO:0000256" key="7">
    <source>
        <dbReference type="ARBA" id="ARBA00023306"/>
    </source>
</evidence>
<dbReference type="InterPro" id="IPR039001">
    <property type="entry name" value="Pal"/>
</dbReference>
<dbReference type="Proteomes" id="UP000640333">
    <property type="component" value="Unassembled WGS sequence"/>
</dbReference>
<feature type="chain" id="PRO_5035166079" description="Peptidoglycan-associated lipoprotein" evidence="9">
    <location>
        <begin position="20"/>
        <end position="180"/>
    </location>
</feature>
<keyword evidence="1 8" id="KW-0132">Cell division</keyword>
<evidence type="ECO:0000256" key="6">
    <source>
        <dbReference type="ARBA" id="ARBA00023288"/>
    </source>
</evidence>
<dbReference type="GO" id="GO:0051301">
    <property type="term" value="P:cell division"/>
    <property type="evidence" value="ECO:0007669"/>
    <property type="project" value="UniProtKB-UniRule"/>
</dbReference>
<comment type="similarity">
    <text evidence="8">Belongs to the Pal lipoprotein family.</text>
</comment>
<dbReference type="InterPro" id="IPR006665">
    <property type="entry name" value="OmpA-like"/>
</dbReference>
<evidence type="ECO:0000256" key="1">
    <source>
        <dbReference type="ARBA" id="ARBA00022618"/>
    </source>
</evidence>
<organism evidence="11 12">
    <name type="scientific">Pontibacterium sinense</name>
    <dbReference type="NCBI Taxonomy" id="2781979"/>
    <lineage>
        <taxon>Bacteria</taxon>
        <taxon>Pseudomonadati</taxon>
        <taxon>Pseudomonadota</taxon>
        <taxon>Gammaproteobacteria</taxon>
        <taxon>Oceanospirillales</taxon>
        <taxon>Oceanospirillaceae</taxon>
        <taxon>Pontibacterium</taxon>
    </lineage>
</organism>
<dbReference type="PANTHER" id="PTHR30329:SF21">
    <property type="entry name" value="LIPOPROTEIN YIAD-RELATED"/>
    <property type="match status" value="1"/>
</dbReference>
<dbReference type="RefSeq" id="WP_193954055.1">
    <property type="nucleotide sequence ID" value="NZ_JADEYS010000015.1"/>
</dbReference>
<sequence length="180" mass="18753">MKASNVAKAVALALSVAWVAGCSSTGGTDTGTTGAVDTSGSFADSKGAAVSGGVSAAEMAAQKAADAVAALQTVFYFDFDKSVVKQDGLDALEKHAAYLVATPSASVRLEGHADERGTREYNMALGERRAQSVARYLQVNGVNSDQIETISYGEEKPAVLGHSSESWAQNRRVELKYVSN</sequence>
<keyword evidence="4 8" id="KW-0564">Palmitate</keyword>
<keyword evidence="2 8" id="KW-0732">Signal</keyword>
<proteinExistence type="inferred from homology"/>
<dbReference type="PROSITE" id="PS01068">
    <property type="entry name" value="OMPA_1"/>
    <property type="match status" value="1"/>
</dbReference>
<name>A0A8J7KAT8_9GAMM</name>
<feature type="signal peptide" evidence="9">
    <location>
        <begin position="1"/>
        <end position="19"/>
    </location>
</feature>
<accession>A0A8J7KAT8</accession>
<evidence type="ECO:0000256" key="9">
    <source>
        <dbReference type="SAM" id="SignalP"/>
    </source>
</evidence>
<dbReference type="PANTHER" id="PTHR30329">
    <property type="entry name" value="STATOR ELEMENT OF FLAGELLAR MOTOR COMPLEX"/>
    <property type="match status" value="1"/>
</dbReference>
<evidence type="ECO:0000256" key="8">
    <source>
        <dbReference type="HAMAP-Rule" id="MF_02204"/>
    </source>
</evidence>
<evidence type="ECO:0000256" key="4">
    <source>
        <dbReference type="ARBA" id="ARBA00023139"/>
    </source>
</evidence>
<gene>
    <name evidence="8 11" type="primary">pal</name>
    <name evidence="11" type="ORF">IOQ59_14240</name>
</gene>
<keyword evidence="12" id="KW-1185">Reference proteome</keyword>
<reference evidence="11" key="1">
    <citation type="submission" date="2020-10" db="EMBL/GenBank/DDBJ databases">
        <title>Bacterium isolated from coastal waters sediment.</title>
        <authorList>
            <person name="Chen R.-J."/>
            <person name="Lu D.-C."/>
            <person name="Zhu K.-L."/>
            <person name="Du Z.-J."/>
        </authorList>
    </citation>
    <scope>NUCLEOTIDE SEQUENCE</scope>
    <source>
        <strain evidence="11">N1Y112</strain>
    </source>
</reference>
<dbReference type="NCBIfam" id="TIGR02802">
    <property type="entry name" value="Pal_lipo"/>
    <property type="match status" value="1"/>
</dbReference>
<dbReference type="InterPro" id="IPR036737">
    <property type="entry name" value="OmpA-like_sf"/>
</dbReference>
<comment type="subcellular location">
    <subcellularLocation>
        <location evidence="8">Cell outer membrane</location>
        <topology evidence="8">Lipid-anchor</topology>
    </subcellularLocation>
</comment>
<dbReference type="SUPFAM" id="SSF103088">
    <property type="entry name" value="OmpA-like"/>
    <property type="match status" value="1"/>
</dbReference>
<comment type="caution">
    <text evidence="11">The sequence shown here is derived from an EMBL/GenBank/DDBJ whole genome shotgun (WGS) entry which is preliminary data.</text>
</comment>
<dbReference type="InterPro" id="IPR006690">
    <property type="entry name" value="OMPA-like_CS"/>
</dbReference>
<dbReference type="InterPro" id="IPR014169">
    <property type="entry name" value="Pal_lipo_C"/>
</dbReference>
<evidence type="ECO:0000313" key="11">
    <source>
        <dbReference type="EMBL" id="MBE9398416.1"/>
    </source>
</evidence>
<dbReference type="CDD" id="cd07185">
    <property type="entry name" value="OmpA_C-like"/>
    <property type="match status" value="1"/>
</dbReference>
<dbReference type="InterPro" id="IPR050330">
    <property type="entry name" value="Bact_OuterMem_StrucFunc"/>
</dbReference>
<dbReference type="PROSITE" id="PS51257">
    <property type="entry name" value="PROKAR_LIPOPROTEIN"/>
    <property type="match status" value="1"/>
</dbReference>
<dbReference type="EMBL" id="JADEYS010000015">
    <property type="protein sequence ID" value="MBE9398416.1"/>
    <property type="molecule type" value="Genomic_DNA"/>
</dbReference>
<dbReference type="GO" id="GO:0009279">
    <property type="term" value="C:cell outer membrane"/>
    <property type="evidence" value="ECO:0007669"/>
    <property type="project" value="UniProtKB-SubCell"/>
</dbReference>
<protein>
    <recommendedName>
        <fullName evidence="8">Peptidoglycan-associated lipoprotein</fullName>
        <shortName evidence="8">PAL</shortName>
    </recommendedName>
</protein>
<evidence type="ECO:0000256" key="2">
    <source>
        <dbReference type="ARBA" id="ARBA00022729"/>
    </source>
</evidence>
<dbReference type="AlphaFoldDB" id="A0A8J7KAT8"/>
<keyword evidence="6 8" id="KW-0449">Lipoprotein</keyword>
<evidence type="ECO:0000313" key="12">
    <source>
        <dbReference type="Proteomes" id="UP000640333"/>
    </source>
</evidence>
<keyword evidence="3 8" id="KW-0472">Membrane</keyword>
<evidence type="ECO:0000256" key="5">
    <source>
        <dbReference type="ARBA" id="ARBA00023237"/>
    </source>
</evidence>
<dbReference type="InterPro" id="IPR006664">
    <property type="entry name" value="OMP_bac"/>
</dbReference>
<evidence type="ECO:0000256" key="3">
    <source>
        <dbReference type="ARBA" id="ARBA00023136"/>
    </source>
</evidence>
<dbReference type="PRINTS" id="PR01021">
    <property type="entry name" value="OMPADOMAIN"/>
</dbReference>
<comment type="subunit">
    <text evidence="8">The Tol-Pal system is composed of five core proteins: the inner membrane proteins TolA, TolQ and TolR, the periplasmic protein TolB and the outer membrane protein Pal. They form a network linking the inner and outer membranes and the peptidoglycan layer.</text>
</comment>
<dbReference type="Pfam" id="PF00691">
    <property type="entry name" value="OmpA"/>
    <property type="match status" value="1"/>
</dbReference>
<evidence type="ECO:0000259" key="10">
    <source>
        <dbReference type="PROSITE" id="PS51123"/>
    </source>
</evidence>
<dbReference type="Gene3D" id="3.30.1330.60">
    <property type="entry name" value="OmpA-like domain"/>
    <property type="match status" value="1"/>
</dbReference>
<keyword evidence="7 8" id="KW-0131">Cell cycle</keyword>